<reference evidence="4" key="2">
    <citation type="submission" date="2017-06" db="EMBL/GenBank/DDBJ databases">
        <authorList>
            <person name="Laurent S."/>
        </authorList>
    </citation>
    <scope>NUCLEOTIDE SEQUENCE [LARGE SCALE GENOMIC DNA]</scope>
</reference>
<proteinExistence type="predicted"/>
<dbReference type="EMBL" id="FXUV02000030">
    <property type="protein sequence ID" value="SNB72608.1"/>
    <property type="molecule type" value="Genomic_DNA"/>
</dbReference>
<evidence type="ECO:0000313" key="3">
    <source>
        <dbReference type="EMBL" id="SNB72608.1"/>
    </source>
</evidence>
<evidence type="ECO:0000256" key="1">
    <source>
        <dbReference type="SAM" id="Phobius"/>
    </source>
</evidence>
<dbReference type="EMBL" id="FXUV01000041">
    <property type="protein sequence ID" value="SMQ13038.1"/>
    <property type="molecule type" value="Genomic_DNA"/>
</dbReference>
<evidence type="ECO:0000313" key="4">
    <source>
        <dbReference type="Proteomes" id="UP000215450"/>
    </source>
</evidence>
<keyword evidence="1" id="KW-1133">Transmembrane helix</keyword>
<protein>
    <submittedName>
        <fullName evidence="3">Uncharacterized protein</fullName>
    </submittedName>
</protein>
<keyword evidence="4" id="KW-1185">Reference proteome</keyword>
<dbReference type="Proteomes" id="UP000215450">
    <property type="component" value="Unassembled WGS sequence"/>
</dbReference>
<dbReference type="AlphaFoldDB" id="A0A238TBB3"/>
<reference evidence="2" key="1">
    <citation type="submission" date="2017-05" db="EMBL/GenBank/DDBJ databases">
        <authorList>
            <person name="Song R."/>
            <person name="Chenine A.L."/>
            <person name="Ruprecht R.M."/>
        </authorList>
    </citation>
    <scope>NUCLEOTIDE SEQUENCE</scope>
    <source>
        <strain evidence="2">Kingella_eburonensis</strain>
    </source>
</reference>
<keyword evidence="1" id="KW-0472">Membrane</keyword>
<feature type="transmembrane region" description="Helical" evidence="1">
    <location>
        <begin position="81"/>
        <end position="103"/>
    </location>
</feature>
<keyword evidence="1" id="KW-0812">Transmembrane</keyword>
<dbReference type="OrthoDB" id="8611558at2"/>
<accession>A0A238TBB3</accession>
<gene>
    <name evidence="2" type="ORF">KEBURONENSIS_00408</name>
    <name evidence="3" type="ORF">KEBURONENSIS_01471</name>
</gene>
<feature type="transmembrane region" description="Helical" evidence="1">
    <location>
        <begin position="55"/>
        <end position="74"/>
    </location>
</feature>
<dbReference type="RefSeq" id="WP_095063083.1">
    <property type="nucleotide sequence ID" value="NZ_FXUV02000030.1"/>
</dbReference>
<organism evidence="3 4">
    <name type="scientific">Kingella negevensis</name>
    <dbReference type="NCBI Taxonomy" id="1522312"/>
    <lineage>
        <taxon>Bacteria</taxon>
        <taxon>Pseudomonadati</taxon>
        <taxon>Pseudomonadota</taxon>
        <taxon>Betaproteobacteria</taxon>
        <taxon>Neisseriales</taxon>
        <taxon>Neisseriaceae</taxon>
        <taxon>Kingella</taxon>
    </lineage>
</organism>
<evidence type="ECO:0000313" key="2">
    <source>
        <dbReference type="EMBL" id="SMQ13038.1"/>
    </source>
</evidence>
<name>A0A238TBB3_9NEIS</name>
<sequence>MTGAFMLIAFILGFWCIWSANREVNSIGEALGFTLLAIILKGLMEWSGMPHFDKTLMAIWGILFVFTVIVLELVERLSSNISANMGVALVGAGGWFGIAKWAFSTAGMTKIASWVI</sequence>
<reference evidence="3" key="3">
    <citation type="submission" date="2017-06" db="EMBL/GenBank/DDBJ databases">
        <authorList>
            <person name="Kim H.J."/>
            <person name="Triplett B.A."/>
        </authorList>
    </citation>
    <scope>NUCLEOTIDE SEQUENCE [LARGE SCALE GENOMIC DNA]</scope>
    <source>
        <strain evidence="3">Kingella_eburonensis</strain>
    </source>
</reference>